<evidence type="ECO:0000313" key="2">
    <source>
        <dbReference type="EMBL" id="COV47034.1"/>
    </source>
</evidence>
<organism evidence="2 3">
    <name type="scientific">Mycobacterium tuberculosis</name>
    <dbReference type="NCBI Taxonomy" id="1773"/>
    <lineage>
        <taxon>Bacteria</taxon>
        <taxon>Bacillati</taxon>
        <taxon>Actinomycetota</taxon>
        <taxon>Actinomycetes</taxon>
        <taxon>Mycobacteriales</taxon>
        <taxon>Mycobacteriaceae</taxon>
        <taxon>Mycobacterium</taxon>
        <taxon>Mycobacterium tuberculosis complex</taxon>
    </lineage>
</organism>
<evidence type="ECO:0000256" key="1">
    <source>
        <dbReference type="SAM" id="MobiDB-lite"/>
    </source>
</evidence>
<gene>
    <name evidence="2" type="ORF">ERS007703_01454</name>
</gene>
<reference evidence="3" key="1">
    <citation type="submission" date="2015-03" db="EMBL/GenBank/DDBJ databases">
        <authorList>
            <consortium name="Pathogen Informatics"/>
        </authorList>
    </citation>
    <scope>NUCLEOTIDE SEQUENCE [LARGE SCALE GENOMIC DNA]</scope>
    <source>
        <strain evidence="3">K00500041</strain>
    </source>
</reference>
<feature type="compositionally biased region" description="Low complexity" evidence="1">
    <location>
        <begin position="8"/>
        <end position="17"/>
    </location>
</feature>
<sequence>MRAANSSMMTPMTMCRRPPARIPTASLNSLAADTTPCMAAKATSRMNTSTASAMPTPATMPPTQKANRFSMGRRRDSMTTASPRRAGSIAIPNPKRSTIVHISGDATTARRAP</sequence>
<dbReference type="AlphaFoldDB" id="A0A0U0QV93"/>
<dbReference type="Proteomes" id="UP000038802">
    <property type="component" value="Unassembled WGS sequence"/>
</dbReference>
<protein>
    <submittedName>
        <fullName evidence="2">Uncharacterized protein</fullName>
    </submittedName>
</protein>
<name>A0A0U0QV93_MYCTX</name>
<feature type="region of interest" description="Disordered" evidence="1">
    <location>
        <begin position="1"/>
        <end position="20"/>
    </location>
</feature>
<feature type="compositionally biased region" description="Low complexity" evidence="1">
    <location>
        <begin position="48"/>
        <end position="63"/>
    </location>
</feature>
<evidence type="ECO:0000313" key="3">
    <source>
        <dbReference type="Proteomes" id="UP000038802"/>
    </source>
</evidence>
<dbReference type="EMBL" id="CSAE01000124">
    <property type="protein sequence ID" value="COV47034.1"/>
    <property type="molecule type" value="Genomic_DNA"/>
</dbReference>
<proteinExistence type="predicted"/>
<accession>A0A0U0QV93</accession>
<feature type="region of interest" description="Disordered" evidence="1">
    <location>
        <begin position="41"/>
        <end position="113"/>
    </location>
</feature>